<dbReference type="Gene3D" id="3.40.30.10">
    <property type="entry name" value="Glutaredoxin"/>
    <property type="match status" value="1"/>
</dbReference>
<comment type="caution">
    <text evidence="9">The sequence shown here is derived from an EMBL/GenBank/DDBJ whole genome shotgun (WGS) entry which is preliminary data.</text>
</comment>
<feature type="domain" description="Thioredoxin" evidence="8">
    <location>
        <begin position="86"/>
        <end position="229"/>
    </location>
</feature>
<evidence type="ECO:0000259" key="8">
    <source>
        <dbReference type="PROSITE" id="PS51352"/>
    </source>
</evidence>
<dbReference type="EMBL" id="JAVYII010000008">
    <property type="protein sequence ID" value="MDT9594738.1"/>
    <property type="molecule type" value="Genomic_DNA"/>
</dbReference>
<reference evidence="9 10" key="1">
    <citation type="submission" date="2023-08" db="EMBL/GenBank/DDBJ databases">
        <title>Nocardioides seae sp. nov., a bacterium isolated from a soil.</title>
        <authorList>
            <person name="Wang X."/>
        </authorList>
    </citation>
    <scope>NUCLEOTIDE SEQUENCE [LARGE SCALE GENOMIC DNA]</scope>
    <source>
        <strain evidence="9 10">YZH12</strain>
    </source>
</reference>
<evidence type="ECO:0000313" key="9">
    <source>
        <dbReference type="EMBL" id="MDT9594738.1"/>
    </source>
</evidence>
<proteinExistence type="predicted"/>
<dbReference type="InterPro" id="IPR013766">
    <property type="entry name" value="Thioredoxin_domain"/>
</dbReference>
<feature type="region of interest" description="Disordered" evidence="6">
    <location>
        <begin position="38"/>
        <end position="61"/>
    </location>
</feature>
<evidence type="ECO:0000313" key="10">
    <source>
        <dbReference type="Proteomes" id="UP001268542"/>
    </source>
</evidence>
<name>A0ABU3PZP9_9ACTN</name>
<dbReference type="Proteomes" id="UP001268542">
    <property type="component" value="Unassembled WGS sequence"/>
</dbReference>
<keyword evidence="3" id="KW-0812">Transmembrane</keyword>
<feature type="signal peptide" evidence="7">
    <location>
        <begin position="1"/>
        <end position="41"/>
    </location>
</feature>
<evidence type="ECO:0000256" key="4">
    <source>
        <dbReference type="ARBA" id="ARBA00023157"/>
    </source>
</evidence>
<sequence>MRARRRSRAAGRTRHPAATAGVTAAALALLLGACAPSTVSEDPGDGGAAPEGTQPPAAGDVAVDTPQLRGLRDDAGVEACVPGEAEPGSGGLPELALPCLGGGETVDLSTLRGPMVVNVWASWCGPCREEMPVFQEFHETYGDQVAVLGVDFDDARPEAALELMAETGATYPSLADPGRQMAQQQSLAPALRALPVTILLDADGQVASAQAIAVDDLDELVGLVEENLGELS</sequence>
<evidence type="ECO:0000256" key="3">
    <source>
        <dbReference type="ARBA" id="ARBA00022968"/>
    </source>
</evidence>
<dbReference type="CDD" id="cd02966">
    <property type="entry name" value="TlpA_like_family"/>
    <property type="match status" value="1"/>
</dbReference>
<dbReference type="InterPro" id="IPR050553">
    <property type="entry name" value="Thioredoxin_ResA/DsbE_sf"/>
</dbReference>
<keyword evidence="2" id="KW-0201">Cytochrome c-type biogenesis</keyword>
<protein>
    <submittedName>
        <fullName evidence="9">TlpA disulfide reductase family protein</fullName>
    </submittedName>
</protein>
<keyword evidence="5" id="KW-0676">Redox-active center</keyword>
<keyword evidence="4" id="KW-1015">Disulfide bond</keyword>
<feature type="chain" id="PRO_5046396156" evidence="7">
    <location>
        <begin position="42"/>
        <end position="232"/>
    </location>
</feature>
<gene>
    <name evidence="9" type="ORF">RDV89_16750</name>
</gene>
<dbReference type="RefSeq" id="WP_315734775.1">
    <property type="nucleotide sequence ID" value="NZ_JAVYII010000008.1"/>
</dbReference>
<dbReference type="InterPro" id="IPR036249">
    <property type="entry name" value="Thioredoxin-like_sf"/>
</dbReference>
<evidence type="ECO:0000256" key="1">
    <source>
        <dbReference type="ARBA" id="ARBA00004196"/>
    </source>
</evidence>
<dbReference type="SUPFAM" id="SSF52833">
    <property type="entry name" value="Thioredoxin-like"/>
    <property type="match status" value="1"/>
</dbReference>
<dbReference type="PROSITE" id="PS51352">
    <property type="entry name" value="THIOREDOXIN_2"/>
    <property type="match status" value="1"/>
</dbReference>
<evidence type="ECO:0000256" key="5">
    <source>
        <dbReference type="ARBA" id="ARBA00023284"/>
    </source>
</evidence>
<dbReference type="InterPro" id="IPR000866">
    <property type="entry name" value="AhpC/TSA"/>
</dbReference>
<dbReference type="InterPro" id="IPR017937">
    <property type="entry name" value="Thioredoxin_CS"/>
</dbReference>
<dbReference type="PANTHER" id="PTHR42852">
    <property type="entry name" value="THIOL:DISULFIDE INTERCHANGE PROTEIN DSBE"/>
    <property type="match status" value="1"/>
</dbReference>
<dbReference type="PROSITE" id="PS51257">
    <property type="entry name" value="PROKAR_LIPOPROTEIN"/>
    <property type="match status" value="1"/>
</dbReference>
<evidence type="ECO:0000256" key="2">
    <source>
        <dbReference type="ARBA" id="ARBA00022748"/>
    </source>
</evidence>
<evidence type="ECO:0000256" key="6">
    <source>
        <dbReference type="SAM" id="MobiDB-lite"/>
    </source>
</evidence>
<dbReference type="Pfam" id="PF00578">
    <property type="entry name" value="AhpC-TSA"/>
    <property type="match status" value="1"/>
</dbReference>
<accession>A0ABU3PZP9</accession>
<keyword evidence="10" id="KW-1185">Reference proteome</keyword>
<comment type="subcellular location">
    <subcellularLocation>
        <location evidence="1">Cell envelope</location>
    </subcellularLocation>
</comment>
<dbReference type="PROSITE" id="PS00194">
    <property type="entry name" value="THIOREDOXIN_1"/>
    <property type="match status" value="1"/>
</dbReference>
<keyword evidence="7" id="KW-0732">Signal</keyword>
<dbReference type="PANTHER" id="PTHR42852:SF6">
    <property type="entry name" value="THIOL:DISULFIDE INTERCHANGE PROTEIN DSBE"/>
    <property type="match status" value="1"/>
</dbReference>
<keyword evidence="3" id="KW-0735">Signal-anchor</keyword>
<organism evidence="9 10">
    <name type="scientific">Nocardioides imazamoxiresistens</name>
    <dbReference type="NCBI Taxonomy" id="3231893"/>
    <lineage>
        <taxon>Bacteria</taxon>
        <taxon>Bacillati</taxon>
        <taxon>Actinomycetota</taxon>
        <taxon>Actinomycetes</taxon>
        <taxon>Propionibacteriales</taxon>
        <taxon>Nocardioidaceae</taxon>
        <taxon>Nocardioides</taxon>
    </lineage>
</organism>
<evidence type="ECO:0000256" key="7">
    <source>
        <dbReference type="SAM" id="SignalP"/>
    </source>
</evidence>